<gene>
    <name evidence="1" type="ORF">PoB_000542400</name>
</gene>
<keyword evidence="2" id="KW-1185">Reference proteome</keyword>
<evidence type="ECO:0000313" key="2">
    <source>
        <dbReference type="Proteomes" id="UP000735302"/>
    </source>
</evidence>
<reference evidence="1 2" key="1">
    <citation type="journal article" date="2021" name="Elife">
        <title>Chloroplast acquisition without the gene transfer in kleptoplastic sea slugs, Plakobranchus ocellatus.</title>
        <authorList>
            <person name="Maeda T."/>
            <person name="Takahashi S."/>
            <person name="Yoshida T."/>
            <person name="Shimamura S."/>
            <person name="Takaki Y."/>
            <person name="Nagai Y."/>
            <person name="Toyoda A."/>
            <person name="Suzuki Y."/>
            <person name="Arimoto A."/>
            <person name="Ishii H."/>
            <person name="Satoh N."/>
            <person name="Nishiyama T."/>
            <person name="Hasebe M."/>
            <person name="Maruyama T."/>
            <person name="Minagawa J."/>
            <person name="Obokata J."/>
            <person name="Shigenobu S."/>
        </authorList>
    </citation>
    <scope>NUCLEOTIDE SEQUENCE [LARGE SCALE GENOMIC DNA]</scope>
</reference>
<dbReference type="AlphaFoldDB" id="A0AAV3Y9H2"/>
<name>A0AAV3Y9H2_9GAST</name>
<evidence type="ECO:0000313" key="1">
    <source>
        <dbReference type="EMBL" id="GFN78918.1"/>
    </source>
</evidence>
<accession>A0AAV3Y9H2</accession>
<comment type="caution">
    <text evidence="1">The sequence shown here is derived from an EMBL/GenBank/DDBJ whole genome shotgun (WGS) entry which is preliminary data.</text>
</comment>
<dbReference type="EMBL" id="BLXT01000621">
    <property type="protein sequence ID" value="GFN78918.1"/>
    <property type="molecule type" value="Genomic_DNA"/>
</dbReference>
<sequence length="144" mass="16082">MLYADLKTGWISTVPSTPRETEIEREREIQIDREEKRLCATVRQPKLSLVGLGLLSIASHNKVISGFKALRQAGAPMAGLEPATEGSLQILGRTHKPLYLLKTILMFVCTRMLRLSVVSNCVNIACLKLDDLRLSEPSGRPRRQ</sequence>
<organism evidence="1 2">
    <name type="scientific">Plakobranchus ocellatus</name>
    <dbReference type="NCBI Taxonomy" id="259542"/>
    <lineage>
        <taxon>Eukaryota</taxon>
        <taxon>Metazoa</taxon>
        <taxon>Spiralia</taxon>
        <taxon>Lophotrochozoa</taxon>
        <taxon>Mollusca</taxon>
        <taxon>Gastropoda</taxon>
        <taxon>Heterobranchia</taxon>
        <taxon>Euthyneura</taxon>
        <taxon>Panpulmonata</taxon>
        <taxon>Sacoglossa</taxon>
        <taxon>Placobranchoidea</taxon>
        <taxon>Plakobranchidae</taxon>
        <taxon>Plakobranchus</taxon>
    </lineage>
</organism>
<protein>
    <submittedName>
        <fullName evidence="1">Uncharacterized protein</fullName>
    </submittedName>
</protein>
<proteinExistence type="predicted"/>
<dbReference type="Proteomes" id="UP000735302">
    <property type="component" value="Unassembled WGS sequence"/>
</dbReference>